<comment type="caution">
    <text evidence="2">The sequence shown here is derived from an EMBL/GenBank/DDBJ whole genome shotgun (WGS) entry which is preliminary data.</text>
</comment>
<proteinExistence type="predicted"/>
<gene>
    <name evidence="2" type="ORF">DY000_02061037</name>
</gene>
<keyword evidence="3" id="KW-1185">Reference proteome</keyword>
<organism evidence="2 3">
    <name type="scientific">Brassica cretica</name>
    <name type="common">Mustard</name>
    <dbReference type="NCBI Taxonomy" id="69181"/>
    <lineage>
        <taxon>Eukaryota</taxon>
        <taxon>Viridiplantae</taxon>
        <taxon>Streptophyta</taxon>
        <taxon>Embryophyta</taxon>
        <taxon>Tracheophyta</taxon>
        <taxon>Spermatophyta</taxon>
        <taxon>Magnoliopsida</taxon>
        <taxon>eudicotyledons</taxon>
        <taxon>Gunneridae</taxon>
        <taxon>Pentapetalae</taxon>
        <taxon>rosids</taxon>
        <taxon>malvids</taxon>
        <taxon>Brassicales</taxon>
        <taxon>Brassicaceae</taxon>
        <taxon>Brassiceae</taxon>
        <taxon>Brassica</taxon>
    </lineage>
</organism>
<reference evidence="2 3" key="1">
    <citation type="journal article" date="2020" name="BMC Genomics">
        <title>Intraspecific diversification of the crop wild relative Brassica cretica Lam. using demographic model selection.</title>
        <authorList>
            <person name="Kioukis A."/>
            <person name="Michalopoulou V.A."/>
            <person name="Briers L."/>
            <person name="Pirintsos S."/>
            <person name="Studholme D.J."/>
            <person name="Pavlidis P."/>
            <person name="Sarris P.F."/>
        </authorList>
    </citation>
    <scope>NUCLEOTIDE SEQUENCE [LARGE SCALE GENOMIC DNA]</scope>
    <source>
        <strain evidence="3">cv. PFS-1207/04</strain>
    </source>
</reference>
<sequence>MVSLVDEVLEELFAHTPLSIVTPKSLSDDDNLSLSLISLTGSRISTSMRVPSPRSESVCKSSGRGDAATSTEISGERGKLQSLILHSLRERLPSWRLLVGGRRAVEGLVVLAGKLERIMRPQFLKAISTLVESIKKHVFLNSIIREDALPTNASGRHVSLSGSDSPDVPPKMSRIEGVDPNSRSLSDSGRKRPFHWRESFQATEANNEIDAMLEQRLRDRSGG</sequence>
<evidence type="ECO:0000256" key="1">
    <source>
        <dbReference type="SAM" id="MobiDB-lite"/>
    </source>
</evidence>
<name>A0ABQ7AP15_BRACR</name>
<protein>
    <submittedName>
        <fullName evidence="2">Uncharacterized protein</fullName>
    </submittedName>
</protein>
<feature type="region of interest" description="Disordered" evidence="1">
    <location>
        <begin position="153"/>
        <end position="200"/>
    </location>
</feature>
<dbReference type="EMBL" id="QGKV02001556">
    <property type="protein sequence ID" value="KAF3515879.1"/>
    <property type="molecule type" value="Genomic_DNA"/>
</dbReference>
<feature type="region of interest" description="Disordered" evidence="1">
    <location>
        <begin position="47"/>
        <end position="74"/>
    </location>
</feature>
<dbReference type="Proteomes" id="UP000266723">
    <property type="component" value="Unassembled WGS sequence"/>
</dbReference>
<evidence type="ECO:0000313" key="2">
    <source>
        <dbReference type="EMBL" id="KAF3515879.1"/>
    </source>
</evidence>
<feature type="compositionally biased region" description="Polar residues" evidence="1">
    <location>
        <begin position="47"/>
        <end position="60"/>
    </location>
</feature>
<accession>A0ABQ7AP15</accession>
<evidence type="ECO:0000313" key="3">
    <source>
        <dbReference type="Proteomes" id="UP000266723"/>
    </source>
</evidence>